<sequence>WKAPAPSLALGAFHRAGADPGSAVHPRAVEPRDFGQRVAEAIMDQRALAVAAEDAAIMVLGLDRRDIAGGDPGTGEQAGIGAHRPRPAQHQPGDGPADREDAQADRRRAQPDLDRHGPHLDADGPAAQPD</sequence>
<feature type="region of interest" description="Disordered" evidence="1">
    <location>
        <begin position="65"/>
        <end position="130"/>
    </location>
</feature>
<proteinExistence type="predicted"/>
<dbReference type="AlphaFoldDB" id="A0AA40ML64"/>
<accession>A0AA40ML64</accession>
<feature type="non-terminal residue" evidence="2">
    <location>
        <position position="130"/>
    </location>
</feature>
<feature type="compositionally biased region" description="Basic and acidic residues" evidence="1">
    <location>
        <begin position="96"/>
        <end position="122"/>
    </location>
</feature>
<dbReference type="EMBL" id="JXIG01000088">
    <property type="protein sequence ID" value="KIU01680.1"/>
    <property type="molecule type" value="Genomic_DNA"/>
</dbReference>
<evidence type="ECO:0000313" key="3">
    <source>
        <dbReference type="Proteomes" id="UP000032274"/>
    </source>
</evidence>
<evidence type="ECO:0000313" key="2">
    <source>
        <dbReference type="EMBL" id="KIU01680.1"/>
    </source>
</evidence>
<organism evidence="2 3">
    <name type="scientific">Staphylococcus aureus</name>
    <dbReference type="NCBI Taxonomy" id="1280"/>
    <lineage>
        <taxon>Bacteria</taxon>
        <taxon>Bacillati</taxon>
        <taxon>Bacillota</taxon>
        <taxon>Bacilli</taxon>
        <taxon>Bacillales</taxon>
        <taxon>Staphylococcaceae</taxon>
        <taxon>Staphylococcus</taxon>
    </lineage>
</organism>
<dbReference type="Proteomes" id="UP000032274">
    <property type="component" value="Unassembled WGS sequence"/>
</dbReference>
<protein>
    <submittedName>
        <fullName evidence="2">Uncharacterized protein</fullName>
    </submittedName>
</protein>
<comment type="caution">
    <text evidence="2">The sequence shown here is derived from an EMBL/GenBank/DDBJ whole genome shotgun (WGS) entry which is preliminary data.</text>
</comment>
<evidence type="ECO:0000256" key="1">
    <source>
        <dbReference type="SAM" id="MobiDB-lite"/>
    </source>
</evidence>
<gene>
    <name evidence="2" type="ORF">QU38_00385</name>
</gene>
<name>A0AA40ML64_STAAU</name>
<reference evidence="2 3" key="1">
    <citation type="submission" date="2015-01" db="EMBL/GenBank/DDBJ databases">
        <title>Characterization of Swiss Staphylococcus aureus strains involved in food poisoning.</title>
        <authorList>
            <person name="Crovadore J."/>
            <person name="Chablais R."/>
            <person name="Tonacini J."/>
            <person name="Schnyder B."/>
            <person name="Lefort F."/>
        </authorList>
    </citation>
    <scope>NUCLEOTIDE SEQUENCE [LARGE SCALE GENOMIC DNA]</scope>
    <source>
        <strain evidence="2 3">SA-120</strain>
    </source>
</reference>
<feature type="non-terminal residue" evidence="2">
    <location>
        <position position="1"/>
    </location>
</feature>